<dbReference type="HOGENOM" id="CLU_3184738_0_0_4"/>
<organism evidence="1 2">
    <name type="scientific">Kingella oralis ATCC 51147</name>
    <dbReference type="NCBI Taxonomy" id="629741"/>
    <lineage>
        <taxon>Bacteria</taxon>
        <taxon>Pseudomonadati</taxon>
        <taxon>Pseudomonadota</taxon>
        <taxon>Betaproteobacteria</taxon>
        <taxon>Neisseriales</taxon>
        <taxon>Neisseriaceae</taxon>
        <taxon>Kingella</taxon>
    </lineage>
</organism>
<reference evidence="1" key="1">
    <citation type="submission" date="2009-04" db="EMBL/GenBank/DDBJ databases">
        <authorList>
            <person name="Weinstock G."/>
            <person name="Sodergren E."/>
            <person name="Clifton S."/>
            <person name="Fulton L."/>
            <person name="Fulton B."/>
            <person name="Courtney L."/>
            <person name="Fronick C."/>
            <person name="Harrison M."/>
            <person name="Strong C."/>
            <person name="Farmer C."/>
            <person name="Delahaunty K."/>
            <person name="Markovic C."/>
            <person name="Hall O."/>
            <person name="Minx P."/>
            <person name="Tomlinson C."/>
            <person name="Mitreva M."/>
            <person name="Nelson J."/>
            <person name="Hou S."/>
            <person name="Wollam A."/>
            <person name="Pepin K.H."/>
            <person name="Johnson M."/>
            <person name="Bhonagiri V."/>
            <person name="Nash W.E."/>
            <person name="Warren W."/>
            <person name="Chinwalla A."/>
            <person name="Mardis E.R."/>
            <person name="Wilson R.K."/>
        </authorList>
    </citation>
    <scope>NUCLEOTIDE SEQUENCE [LARGE SCALE GENOMIC DNA]</scope>
    <source>
        <strain evidence="1">ATCC 51147</strain>
    </source>
</reference>
<dbReference type="EMBL" id="ACJW02000002">
    <property type="protein sequence ID" value="EEP69263.1"/>
    <property type="molecule type" value="Genomic_DNA"/>
</dbReference>
<proteinExistence type="predicted"/>
<name>C4GGA8_9NEIS</name>
<comment type="caution">
    <text evidence="1">The sequence shown here is derived from an EMBL/GenBank/DDBJ whole genome shotgun (WGS) entry which is preliminary data.</text>
</comment>
<dbReference type="AlphaFoldDB" id="C4GGA8"/>
<evidence type="ECO:0000313" key="1">
    <source>
        <dbReference type="EMBL" id="EEP69263.1"/>
    </source>
</evidence>
<protein>
    <submittedName>
        <fullName evidence="1">Uncharacterized protein</fullName>
    </submittedName>
</protein>
<evidence type="ECO:0000313" key="2">
    <source>
        <dbReference type="Proteomes" id="UP000003009"/>
    </source>
</evidence>
<gene>
    <name evidence="1" type="ORF">GCWU000324_01176</name>
</gene>
<keyword evidence="2" id="KW-1185">Reference proteome</keyword>
<sequence>MAVGSLKRRAAQIRARFAAPLRFSGCLNARASLPAAPIYLFTKEKV</sequence>
<dbReference type="STRING" id="629741.GCWU000324_01176"/>
<accession>C4GGA8</accession>
<dbReference type="Proteomes" id="UP000003009">
    <property type="component" value="Unassembled WGS sequence"/>
</dbReference>